<evidence type="ECO:0000256" key="7">
    <source>
        <dbReference type="ARBA" id="ARBA00022801"/>
    </source>
</evidence>
<dbReference type="GO" id="GO:0006508">
    <property type="term" value="P:proteolysis"/>
    <property type="evidence" value="ECO:0007669"/>
    <property type="project" value="UniProtKB-KW"/>
</dbReference>
<sequence length="442" mass="49934">MSVPLTSLSLLRARRRRLADSLGSGIAILPTAPERVRNADTHHPYRWDSHFHYLTEFPEPEAVLVLQGGKKPRSLLFCRPRDPERERWEGRHYGPEQACAQFGMDAAHALSELDELLPTLLAGCETVYSMMGQDETWDRRIQGWLQILRNQVRSGVRAPRQWIDLSDRLGEMRLVKEARELQFMRRAAEISARAHLRAMQATRPGRYEYAVEAELLHEFRVRGATGPAYPSIVAGGENACILHYVDNSARLRDGDLLLIDAACEWQGYAADITRTFPVNGRFSTAQRDLYEVVLAAQQAALGQIKAGKRVSAYHEAALKVLVQGLIDLGLCQGSVEGVLESGEYRRFYMHRTGHWLGRDVHDVGRYVDDEGKPRRLLPGMVLTVEPGLYVGGEEDIPVAFRHTGIRIEDDVVVGEKGHEVITDAVPRTVEEIETWMAQTRRR</sequence>
<dbReference type="Gene3D" id="3.90.230.10">
    <property type="entry name" value="Creatinase/methionine aminopeptidase superfamily"/>
    <property type="match status" value="1"/>
</dbReference>
<evidence type="ECO:0000256" key="9">
    <source>
        <dbReference type="ARBA" id="ARBA00023211"/>
    </source>
</evidence>
<keyword evidence="16" id="KW-1185">Reference proteome</keyword>
<keyword evidence="14" id="KW-0031">Aminopeptidase</keyword>
<dbReference type="SMART" id="SM01011">
    <property type="entry name" value="AMP_N"/>
    <property type="match status" value="1"/>
</dbReference>
<evidence type="ECO:0000313" key="16">
    <source>
        <dbReference type="Proteomes" id="UP000075653"/>
    </source>
</evidence>
<evidence type="ECO:0000256" key="10">
    <source>
        <dbReference type="ARBA" id="ARBA00069363"/>
    </source>
</evidence>
<comment type="similarity">
    <text evidence="3">Belongs to the peptidase M24B family.</text>
</comment>
<dbReference type="SUPFAM" id="SSF53092">
    <property type="entry name" value="Creatinase/prolidase N-terminal domain"/>
    <property type="match status" value="1"/>
</dbReference>
<dbReference type="Gene3D" id="3.40.350.10">
    <property type="entry name" value="Creatinase/prolidase N-terminal domain"/>
    <property type="match status" value="1"/>
</dbReference>
<evidence type="ECO:0000256" key="6">
    <source>
        <dbReference type="ARBA" id="ARBA00022723"/>
    </source>
</evidence>
<dbReference type="EC" id="3.4.11.9" evidence="4"/>
<dbReference type="GO" id="GO:0005829">
    <property type="term" value="C:cytosol"/>
    <property type="evidence" value="ECO:0007669"/>
    <property type="project" value="TreeGrafter"/>
</dbReference>
<dbReference type="PATRIC" id="fig|1789004.3.peg.1965"/>
<accession>A0A859AAK8</accession>
<protein>
    <recommendedName>
        <fullName evidence="10">Xaa-Pro aminopeptidase</fullName>
        <ecNumber evidence="4">3.4.11.9</ecNumber>
    </recommendedName>
    <alternativeName>
        <fullName evidence="11">Aminopeptidase P II</fullName>
    </alternativeName>
    <alternativeName>
        <fullName evidence="12">X-Pro aminopeptidase</fullName>
    </alternativeName>
</protein>
<evidence type="ECO:0000256" key="5">
    <source>
        <dbReference type="ARBA" id="ARBA00022670"/>
    </source>
</evidence>
<dbReference type="PANTHER" id="PTHR43226:SF4">
    <property type="entry name" value="XAA-PRO AMINOPEPTIDASE 3"/>
    <property type="match status" value="1"/>
</dbReference>
<evidence type="ECO:0000256" key="8">
    <source>
        <dbReference type="ARBA" id="ARBA00023049"/>
    </source>
</evidence>
<dbReference type="InterPro" id="IPR036005">
    <property type="entry name" value="Creatinase/aminopeptidase-like"/>
</dbReference>
<organism evidence="14 16">
    <name type="scientific">Ferrovum myxofaciens</name>
    <dbReference type="NCBI Taxonomy" id="416213"/>
    <lineage>
        <taxon>Bacteria</taxon>
        <taxon>Pseudomonadati</taxon>
        <taxon>Pseudomonadota</taxon>
        <taxon>Betaproteobacteria</taxon>
        <taxon>Ferrovales</taxon>
        <taxon>Ferrovaceae</taxon>
        <taxon>Ferrovum</taxon>
    </lineage>
</organism>
<keyword evidence="8" id="KW-0482">Metalloprotease</keyword>
<evidence type="ECO:0000256" key="11">
    <source>
        <dbReference type="ARBA" id="ARBA00075356"/>
    </source>
</evidence>
<dbReference type="PANTHER" id="PTHR43226">
    <property type="entry name" value="XAA-PRO AMINOPEPTIDASE 3"/>
    <property type="match status" value="1"/>
</dbReference>
<keyword evidence="9" id="KW-0464">Manganese</keyword>
<dbReference type="Pfam" id="PF00557">
    <property type="entry name" value="Peptidase_M24"/>
    <property type="match status" value="1"/>
</dbReference>
<reference evidence="14 16" key="1">
    <citation type="submission" date="2016-01" db="EMBL/GenBank/DDBJ databases">
        <title>Genome sequence of the acidophilic iron oxidising Ferrovum strain Z-31.</title>
        <authorList>
            <person name="Poehlein A."/>
            <person name="Ullrich S.R."/>
            <person name="Schloemann M."/>
            <person name="Muehling M."/>
            <person name="Daniel R."/>
        </authorList>
    </citation>
    <scope>NUCLEOTIDE SEQUENCE [LARGE SCALE GENOMIC DNA]</scope>
    <source>
        <strain evidence="14 16">Z-31</strain>
    </source>
</reference>
<evidence type="ECO:0000259" key="13">
    <source>
        <dbReference type="SMART" id="SM01011"/>
    </source>
</evidence>
<evidence type="ECO:0000256" key="2">
    <source>
        <dbReference type="ARBA" id="ARBA00001936"/>
    </source>
</evidence>
<keyword evidence="7 14" id="KW-0378">Hydrolase</keyword>
<dbReference type="CDD" id="cd01087">
    <property type="entry name" value="Prolidase"/>
    <property type="match status" value="1"/>
</dbReference>
<dbReference type="InterPro" id="IPR000994">
    <property type="entry name" value="Pept_M24"/>
</dbReference>
<comment type="cofactor">
    <cofactor evidence="2">
        <name>Mn(2+)</name>
        <dbReference type="ChEBI" id="CHEBI:29035"/>
    </cofactor>
</comment>
<dbReference type="Proteomes" id="UP000683551">
    <property type="component" value="Chromosome"/>
</dbReference>
<proteinExistence type="inferred from homology"/>
<dbReference type="Pfam" id="PF05195">
    <property type="entry name" value="AMP_N"/>
    <property type="match status" value="1"/>
</dbReference>
<dbReference type="RefSeq" id="WP_062188342.1">
    <property type="nucleotide sequence ID" value="NZ_CP053675.1"/>
</dbReference>
<keyword evidence="6" id="KW-0479">Metal-binding</keyword>
<evidence type="ECO:0000256" key="4">
    <source>
        <dbReference type="ARBA" id="ARBA00012574"/>
    </source>
</evidence>
<dbReference type="AlphaFoldDB" id="A0A859AAK8"/>
<name>A0A859AAK8_9PROT</name>
<dbReference type="Proteomes" id="UP000075653">
    <property type="component" value="Unassembled WGS sequence"/>
</dbReference>
<accession>A0A149VWE6</accession>
<dbReference type="GO" id="GO:0070006">
    <property type="term" value="F:metalloaminopeptidase activity"/>
    <property type="evidence" value="ECO:0007669"/>
    <property type="project" value="InterPro"/>
</dbReference>
<keyword evidence="5" id="KW-0645">Protease</keyword>
<evidence type="ECO:0000313" key="15">
    <source>
        <dbReference type="EMBL" id="QWY77246.1"/>
    </source>
</evidence>
<evidence type="ECO:0000313" key="14">
    <source>
        <dbReference type="EMBL" id="KXW57561.1"/>
    </source>
</evidence>
<dbReference type="EMBL" id="LRRD01000050">
    <property type="protein sequence ID" value="KXW57561.1"/>
    <property type="molecule type" value="Genomic_DNA"/>
</dbReference>
<dbReference type="InterPro" id="IPR052433">
    <property type="entry name" value="X-Pro_dipept-like"/>
</dbReference>
<reference evidence="15" key="2">
    <citation type="submission" date="2021-02" db="EMBL/GenBank/DDBJ databases">
        <title>Comparative genomics of Ferrovum myxofaciens strains, predominant extremophile bacteria forming large biofilm stalactites in acid mine ecosystems.</title>
        <authorList>
            <person name="Burkartova K."/>
            <person name="Ridl J."/>
            <person name="Pajer P."/>
            <person name="Falteisek L."/>
        </authorList>
    </citation>
    <scope>NUCLEOTIDE SEQUENCE</scope>
    <source>
        <strain evidence="15">MI1III</strain>
    </source>
</reference>
<evidence type="ECO:0000256" key="3">
    <source>
        <dbReference type="ARBA" id="ARBA00008766"/>
    </source>
</evidence>
<gene>
    <name evidence="14" type="primary">pepP</name>
    <name evidence="14" type="ORF">FEMY_19140</name>
    <name evidence="15" type="ORF">JZL65_12370</name>
</gene>
<feature type="domain" description="Aminopeptidase P N-terminal" evidence="13">
    <location>
        <begin position="6"/>
        <end position="138"/>
    </location>
</feature>
<dbReference type="EMBL" id="CP071137">
    <property type="protein sequence ID" value="QWY77246.1"/>
    <property type="molecule type" value="Genomic_DNA"/>
</dbReference>
<dbReference type="SUPFAM" id="SSF55920">
    <property type="entry name" value="Creatinase/aminopeptidase"/>
    <property type="match status" value="1"/>
</dbReference>
<evidence type="ECO:0000256" key="1">
    <source>
        <dbReference type="ARBA" id="ARBA00001424"/>
    </source>
</evidence>
<dbReference type="InterPro" id="IPR029149">
    <property type="entry name" value="Creatin/AminoP/Spt16_N"/>
</dbReference>
<dbReference type="GO" id="GO:0030145">
    <property type="term" value="F:manganese ion binding"/>
    <property type="evidence" value="ECO:0007669"/>
    <property type="project" value="InterPro"/>
</dbReference>
<evidence type="ECO:0000256" key="12">
    <source>
        <dbReference type="ARBA" id="ARBA00081411"/>
    </source>
</evidence>
<dbReference type="FunFam" id="3.90.230.10:FF:000002">
    <property type="entry name" value="Xaa-Pro aminopeptidase 3"/>
    <property type="match status" value="1"/>
</dbReference>
<comment type="catalytic activity">
    <reaction evidence="1">
        <text>Release of any N-terminal amino acid, including proline, that is linked to proline, even from a dipeptide or tripeptide.</text>
        <dbReference type="EC" id="3.4.11.9"/>
    </reaction>
</comment>
<dbReference type="InterPro" id="IPR007865">
    <property type="entry name" value="Aminopep_P_N"/>
</dbReference>